<proteinExistence type="predicted"/>
<protein>
    <submittedName>
        <fullName evidence="1">Uncharacterized protein</fullName>
    </submittedName>
</protein>
<dbReference type="RefSeq" id="WP_211454877.1">
    <property type="nucleotide sequence ID" value="NZ_CP072227.1"/>
</dbReference>
<gene>
    <name evidence="1" type="ORF">INE88_01213</name>
</gene>
<name>A0A975Q5G2_9BACE</name>
<accession>A0A975Q5G2</accession>
<dbReference type="Proteomes" id="UP000679226">
    <property type="component" value="Chromosome"/>
</dbReference>
<dbReference type="EMBL" id="CP072227">
    <property type="protein sequence ID" value="QUT44422.1"/>
    <property type="molecule type" value="Genomic_DNA"/>
</dbReference>
<dbReference type="AlphaFoldDB" id="A0A975Q5G2"/>
<reference evidence="1" key="1">
    <citation type="journal article" date="2021" name="PLoS Genet.">
        <title>Mobile Type VI secretion system loci of the gut Bacteroidales display extensive intra-ecosystem transfer, multi-species spread and geographical clustering.</title>
        <authorList>
            <person name="Garcia-Bayona L."/>
            <person name="Coyne M.J."/>
            <person name="Comstock L.E."/>
        </authorList>
    </citation>
    <scope>NUCLEOTIDE SEQUENCE</scope>
    <source>
        <strain evidence="1">CL11T00C20</strain>
    </source>
</reference>
<evidence type="ECO:0000313" key="1">
    <source>
        <dbReference type="EMBL" id="QUT44422.1"/>
    </source>
</evidence>
<evidence type="ECO:0000313" key="2">
    <source>
        <dbReference type="Proteomes" id="UP000679226"/>
    </source>
</evidence>
<dbReference type="KEGG" id="beg:INE88_01213"/>
<organism evidence="1 2">
    <name type="scientific">Bacteroides eggerthii</name>
    <dbReference type="NCBI Taxonomy" id="28111"/>
    <lineage>
        <taxon>Bacteria</taxon>
        <taxon>Pseudomonadati</taxon>
        <taxon>Bacteroidota</taxon>
        <taxon>Bacteroidia</taxon>
        <taxon>Bacteroidales</taxon>
        <taxon>Bacteroidaceae</taxon>
        <taxon>Bacteroides</taxon>
    </lineage>
</organism>
<sequence>MNYKAIDTRRIIDYIYSFPGSVIGVEDIIQNAGADKLRVYPALFELEQAGYIEVVEREELGVPLAVRRRRDASQVLHVSSQKLAHN</sequence>